<keyword evidence="1" id="KW-0472">Membrane</keyword>
<proteinExistence type="predicted"/>
<keyword evidence="1" id="KW-1133">Transmembrane helix</keyword>
<dbReference type="EMBL" id="JASNQZ010000010">
    <property type="protein sequence ID" value="KAL0952206.1"/>
    <property type="molecule type" value="Genomic_DNA"/>
</dbReference>
<name>A0ABR3J9I2_9AGAR</name>
<dbReference type="Proteomes" id="UP001556367">
    <property type="component" value="Unassembled WGS sequence"/>
</dbReference>
<keyword evidence="3" id="KW-1185">Reference proteome</keyword>
<protein>
    <submittedName>
        <fullName evidence="2">Uncharacterized protein</fullName>
    </submittedName>
</protein>
<gene>
    <name evidence="2" type="ORF">HGRIS_006496</name>
</gene>
<keyword evidence="1" id="KW-0812">Transmembrane</keyword>
<evidence type="ECO:0000313" key="2">
    <source>
        <dbReference type="EMBL" id="KAL0952206.1"/>
    </source>
</evidence>
<evidence type="ECO:0000256" key="1">
    <source>
        <dbReference type="SAM" id="Phobius"/>
    </source>
</evidence>
<comment type="caution">
    <text evidence="2">The sequence shown here is derived from an EMBL/GenBank/DDBJ whole genome shotgun (WGS) entry which is preliminary data.</text>
</comment>
<feature type="transmembrane region" description="Helical" evidence="1">
    <location>
        <begin position="210"/>
        <end position="231"/>
    </location>
</feature>
<organism evidence="2 3">
    <name type="scientific">Hohenbuehelia grisea</name>
    <dbReference type="NCBI Taxonomy" id="104357"/>
    <lineage>
        <taxon>Eukaryota</taxon>
        <taxon>Fungi</taxon>
        <taxon>Dikarya</taxon>
        <taxon>Basidiomycota</taxon>
        <taxon>Agaricomycotina</taxon>
        <taxon>Agaricomycetes</taxon>
        <taxon>Agaricomycetidae</taxon>
        <taxon>Agaricales</taxon>
        <taxon>Pleurotineae</taxon>
        <taxon>Pleurotaceae</taxon>
        <taxon>Hohenbuehelia</taxon>
    </lineage>
</organism>
<sequence>MWVESEVSKGSKFYFKITSQISHNSIESTLSKMISSAKLSAKRTSRFVDTLYDKTDVVDHIQEIRLRAHVVHSASEVSDKEKYPHINTIVVDSLSMTESIHEFEHLRRYIPIVLLAVQYLDSIGFDYTFRCSCLDVPEDTSLNFRKLALAAVQFVHGVTISRNFASWISQAERVRCCSRNGVNELDKAALCEAAQGVAQVASRWPQVAKFFKVIGAIGFIVTIIVGIIEAIEEKRSSLKPFKELSQLVCA</sequence>
<accession>A0ABR3J9I2</accession>
<reference evidence="3" key="1">
    <citation type="submission" date="2024-06" db="EMBL/GenBank/DDBJ databases">
        <title>Multi-omics analyses provide insights into the biosynthesis of the anticancer antibiotic pleurotin in Hohenbuehelia grisea.</title>
        <authorList>
            <person name="Weaver J.A."/>
            <person name="Alberti F."/>
        </authorList>
    </citation>
    <scope>NUCLEOTIDE SEQUENCE [LARGE SCALE GENOMIC DNA]</scope>
    <source>
        <strain evidence="3">T-177</strain>
    </source>
</reference>
<evidence type="ECO:0000313" key="3">
    <source>
        <dbReference type="Proteomes" id="UP001556367"/>
    </source>
</evidence>